<protein>
    <submittedName>
        <fullName evidence="1">2,3-bisphosphoglycerate-independent phosphoglycerate mutase</fullName>
    </submittedName>
</protein>
<organism evidence="1 3">
    <name type="scientific">Frankliniella fusca</name>
    <dbReference type="NCBI Taxonomy" id="407009"/>
    <lineage>
        <taxon>Eukaryota</taxon>
        <taxon>Metazoa</taxon>
        <taxon>Ecdysozoa</taxon>
        <taxon>Arthropoda</taxon>
        <taxon>Hexapoda</taxon>
        <taxon>Insecta</taxon>
        <taxon>Pterygota</taxon>
        <taxon>Neoptera</taxon>
        <taxon>Paraneoptera</taxon>
        <taxon>Thysanoptera</taxon>
        <taxon>Terebrantia</taxon>
        <taxon>Thripoidea</taxon>
        <taxon>Thripidae</taxon>
        <taxon>Frankliniella</taxon>
    </lineage>
</organism>
<evidence type="ECO:0000313" key="3">
    <source>
        <dbReference type="Proteomes" id="UP001219518"/>
    </source>
</evidence>
<evidence type="ECO:0000313" key="2">
    <source>
        <dbReference type="EMBL" id="KAK3923484.1"/>
    </source>
</evidence>
<evidence type="ECO:0000313" key="1">
    <source>
        <dbReference type="EMBL" id="KAK3915606.1"/>
    </source>
</evidence>
<reference evidence="1" key="2">
    <citation type="journal article" date="2023" name="BMC Genomics">
        <title>Pest status, molecular evolution, and epigenetic factors derived from the genome assembly of Frankliniella fusca, a thysanopteran phytovirus vector.</title>
        <authorList>
            <person name="Catto M.A."/>
            <person name="Labadie P.E."/>
            <person name="Jacobson A.L."/>
            <person name="Kennedy G.G."/>
            <person name="Srinivasan R."/>
            <person name="Hunt B.G."/>
        </authorList>
    </citation>
    <scope>NUCLEOTIDE SEQUENCE</scope>
    <source>
        <strain evidence="1">PL_HMW_Pooled</strain>
    </source>
</reference>
<reference evidence="1" key="1">
    <citation type="submission" date="2021-07" db="EMBL/GenBank/DDBJ databases">
        <authorList>
            <person name="Catto M.A."/>
            <person name="Jacobson A."/>
            <person name="Kennedy G."/>
            <person name="Labadie P."/>
            <person name="Hunt B.G."/>
            <person name="Srinivasan R."/>
        </authorList>
    </citation>
    <scope>NUCLEOTIDE SEQUENCE</scope>
    <source>
        <strain evidence="1">PL_HMW_Pooled</strain>
        <tissue evidence="1">Head</tissue>
    </source>
</reference>
<comment type="caution">
    <text evidence="1">The sequence shown here is derived from an EMBL/GenBank/DDBJ whole genome shotgun (WGS) entry which is preliminary data.</text>
</comment>
<proteinExistence type="predicted"/>
<accession>A0AAE1LD17</accession>
<gene>
    <name evidence="2" type="ORF">KUF71_001892</name>
    <name evidence="1" type="ORF">KUF71_024749</name>
</gene>
<dbReference type="Proteomes" id="UP001219518">
    <property type="component" value="Unassembled WGS sequence"/>
</dbReference>
<dbReference type="EMBL" id="JAHWGI010001147">
    <property type="protein sequence ID" value="KAK3923484.1"/>
    <property type="molecule type" value="Genomic_DNA"/>
</dbReference>
<keyword evidence="3" id="KW-1185">Reference proteome</keyword>
<dbReference type="EMBL" id="JAHWGI010000441">
    <property type="protein sequence ID" value="KAK3915606.1"/>
    <property type="molecule type" value="Genomic_DNA"/>
</dbReference>
<name>A0AAE1LD17_9NEOP</name>
<sequence>MLELNRKRNRENIVRLTDLLQTGCQQLPQIEPAMHWRCKTREMTRFWSPFSTISWCVGHFNQSKDLTTLCCFQDFSANSGTSALECLSYWAHSQHQKDGPQTAITLLSASHLEDVCLLTVSGMLSFP</sequence>
<dbReference type="AlphaFoldDB" id="A0AAE1LD17"/>